<dbReference type="PANTHER" id="PTHR21058:SF0">
    <property type="entry name" value="6,7-DIMETHYL-8-RIBITYLLUMAZINE SYNTHASE"/>
    <property type="match status" value="1"/>
</dbReference>
<keyword evidence="4 7" id="KW-0686">Riboflavin biosynthesis</keyword>
<evidence type="ECO:0000256" key="3">
    <source>
        <dbReference type="ARBA" id="ARBA00012664"/>
    </source>
</evidence>
<dbReference type="InterPro" id="IPR002180">
    <property type="entry name" value="LS/RS"/>
</dbReference>
<comment type="caution">
    <text evidence="8">The sequence shown here is derived from an EMBL/GenBank/DDBJ whole genome shotgun (WGS) entry which is preliminary data.</text>
</comment>
<sequence>MAVSNEQLTDTTGIQIKKDAFVVIVKTTWNNHVISVLEAGCIKILEQHQVNFKVLEVPGAFEIPFAVQHYFNKATKKPDAFIALGCVIKGDTPHFDYVCEGVTQGIMQLNVTLPVPVIYGVLTVNNQLQADERTGGIHGHKGEEAAAAALHMMALSQSII</sequence>
<evidence type="ECO:0000313" key="8">
    <source>
        <dbReference type="EMBL" id="MFC4261495.1"/>
    </source>
</evidence>
<dbReference type="Proteomes" id="UP001595907">
    <property type="component" value="Unassembled WGS sequence"/>
</dbReference>
<evidence type="ECO:0000256" key="1">
    <source>
        <dbReference type="ARBA" id="ARBA00004917"/>
    </source>
</evidence>
<evidence type="ECO:0000256" key="5">
    <source>
        <dbReference type="ARBA" id="ARBA00022679"/>
    </source>
</evidence>
<accession>A0ABV8QMF4</accession>
<dbReference type="EMBL" id="JBHSCZ010000001">
    <property type="protein sequence ID" value="MFC4261495.1"/>
    <property type="molecule type" value="Genomic_DNA"/>
</dbReference>
<evidence type="ECO:0000256" key="2">
    <source>
        <dbReference type="ARBA" id="ARBA00007424"/>
    </source>
</evidence>
<comment type="pathway">
    <text evidence="1 7">Cofactor biosynthesis; riboflavin biosynthesis; riboflavin from 2-hydroxy-3-oxobutyl phosphate and 5-amino-6-(D-ribitylamino)uracil: step 1/2.</text>
</comment>
<organism evidence="8 9">
    <name type="scientific">Ferruginibacter yonginensis</name>
    <dbReference type="NCBI Taxonomy" id="1310416"/>
    <lineage>
        <taxon>Bacteria</taxon>
        <taxon>Pseudomonadati</taxon>
        <taxon>Bacteroidota</taxon>
        <taxon>Chitinophagia</taxon>
        <taxon>Chitinophagales</taxon>
        <taxon>Chitinophagaceae</taxon>
        <taxon>Ferruginibacter</taxon>
    </lineage>
</organism>
<dbReference type="GO" id="GO:0000906">
    <property type="term" value="F:6,7-dimethyl-8-ribityllumazine synthase activity"/>
    <property type="evidence" value="ECO:0007669"/>
    <property type="project" value="UniProtKB-EC"/>
</dbReference>
<name>A0ABV8QMF4_9BACT</name>
<dbReference type="InterPro" id="IPR036467">
    <property type="entry name" value="LS/RS_sf"/>
</dbReference>
<evidence type="ECO:0000313" key="9">
    <source>
        <dbReference type="Proteomes" id="UP001595907"/>
    </source>
</evidence>
<keyword evidence="5 7" id="KW-0808">Transferase</keyword>
<dbReference type="Gene3D" id="3.40.50.960">
    <property type="entry name" value="Lumazine/riboflavin synthase"/>
    <property type="match status" value="1"/>
</dbReference>
<dbReference type="PANTHER" id="PTHR21058">
    <property type="entry name" value="6,7-DIMETHYL-8-RIBITYLLUMAZINE SYNTHASE DMRL SYNTHASE LUMAZINE SYNTHASE"/>
    <property type="match status" value="1"/>
</dbReference>
<feature type="active site" description="Proton donor" evidence="7">
    <location>
        <position position="94"/>
    </location>
</feature>
<feature type="binding site" evidence="7">
    <location>
        <begin position="91"/>
        <end position="92"/>
    </location>
    <ligand>
        <name>(2S)-2-hydroxy-3-oxobutyl phosphate</name>
        <dbReference type="ChEBI" id="CHEBI:58830"/>
    </ligand>
</feature>
<dbReference type="SUPFAM" id="SSF52121">
    <property type="entry name" value="Lumazine synthase"/>
    <property type="match status" value="1"/>
</dbReference>
<feature type="binding site" evidence="7">
    <location>
        <position position="29"/>
    </location>
    <ligand>
        <name>5-amino-6-(D-ribitylamino)uracil</name>
        <dbReference type="ChEBI" id="CHEBI:15934"/>
    </ligand>
</feature>
<comment type="function">
    <text evidence="7">Catalyzes the formation of 6,7-dimethyl-8-ribityllumazine by condensation of 5-amino-6-(D-ribitylamino)uracil with 3,4-dihydroxy-2-butanone 4-phosphate. This is the penultimate step in the biosynthesis of riboflavin.</text>
</comment>
<dbReference type="NCBIfam" id="TIGR00114">
    <property type="entry name" value="lumazine-synth"/>
    <property type="match status" value="1"/>
</dbReference>
<comment type="catalytic activity">
    <reaction evidence="6 7">
        <text>(2S)-2-hydroxy-3-oxobutyl phosphate + 5-amino-6-(D-ribitylamino)uracil = 6,7-dimethyl-8-(1-D-ribityl)lumazine + phosphate + 2 H2O + H(+)</text>
        <dbReference type="Rhea" id="RHEA:26152"/>
        <dbReference type="ChEBI" id="CHEBI:15377"/>
        <dbReference type="ChEBI" id="CHEBI:15378"/>
        <dbReference type="ChEBI" id="CHEBI:15934"/>
        <dbReference type="ChEBI" id="CHEBI:43474"/>
        <dbReference type="ChEBI" id="CHEBI:58201"/>
        <dbReference type="ChEBI" id="CHEBI:58830"/>
        <dbReference type="EC" id="2.5.1.78"/>
    </reaction>
</comment>
<feature type="binding site" evidence="7">
    <location>
        <position position="119"/>
    </location>
    <ligand>
        <name>5-amino-6-(D-ribitylamino)uracil</name>
        <dbReference type="ChEBI" id="CHEBI:15934"/>
    </ligand>
</feature>
<evidence type="ECO:0000256" key="4">
    <source>
        <dbReference type="ARBA" id="ARBA00022619"/>
    </source>
</evidence>
<feature type="binding site" evidence="7">
    <location>
        <begin position="60"/>
        <end position="62"/>
    </location>
    <ligand>
        <name>5-amino-6-(D-ribitylamino)uracil</name>
        <dbReference type="ChEBI" id="CHEBI:15934"/>
    </ligand>
</feature>
<dbReference type="CDD" id="cd09209">
    <property type="entry name" value="Lumazine_synthase-I"/>
    <property type="match status" value="1"/>
</dbReference>
<comment type="similarity">
    <text evidence="2 7">Belongs to the DMRL synthase family.</text>
</comment>
<protein>
    <recommendedName>
        <fullName evidence="3 7">6,7-dimethyl-8-ribityllumazine synthase</fullName>
        <shortName evidence="7">DMRL synthase</shortName>
        <shortName evidence="7">LS</shortName>
        <shortName evidence="7">Lumazine synthase</shortName>
        <ecNumber evidence="3 7">2.5.1.78</ecNumber>
    </recommendedName>
</protein>
<dbReference type="InterPro" id="IPR034964">
    <property type="entry name" value="LS"/>
</dbReference>
<feature type="binding site" evidence="7">
    <location>
        <begin position="86"/>
        <end position="88"/>
    </location>
    <ligand>
        <name>5-amino-6-(D-ribitylamino)uracil</name>
        <dbReference type="ChEBI" id="CHEBI:15934"/>
    </ligand>
</feature>
<gene>
    <name evidence="7 8" type="primary">ribH</name>
    <name evidence="8" type="ORF">ACFOWM_01275</name>
</gene>
<dbReference type="HAMAP" id="MF_00178">
    <property type="entry name" value="Lumazine_synth"/>
    <property type="match status" value="1"/>
</dbReference>
<keyword evidence="9" id="KW-1185">Reference proteome</keyword>
<reference evidence="9" key="1">
    <citation type="journal article" date="2019" name="Int. J. Syst. Evol. Microbiol.">
        <title>The Global Catalogue of Microorganisms (GCM) 10K type strain sequencing project: providing services to taxonomists for standard genome sequencing and annotation.</title>
        <authorList>
            <consortium name="The Broad Institute Genomics Platform"/>
            <consortium name="The Broad Institute Genome Sequencing Center for Infectious Disease"/>
            <person name="Wu L."/>
            <person name="Ma J."/>
        </authorList>
    </citation>
    <scope>NUCLEOTIDE SEQUENCE [LARGE SCALE GENOMIC DNA]</scope>
    <source>
        <strain evidence="9">CECT 8289</strain>
    </source>
</reference>
<dbReference type="EC" id="2.5.1.78" evidence="3 7"/>
<evidence type="ECO:0000256" key="6">
    <source>
        <dbReference type="ARBA" id="ARBA00048785"/>
    </source>
</evidence>
<proteinExistence type="inferred from homology"/>
<evidence type="ECO:0000256" key="7">
    <source>
        <dbReference type="HAMAP-Rule" id="MF_00178"/>
    </source>
</evidence>
<dbReference type="Pfam" id="PF00885">
    <property type="entry name" value="DMRL_synthase"/>
    <property type="match status" value="1"/>
</dbReference>
<feature type="binding site" evidence="7">
    <location>
        <position position="133"/>
    </location>
    <ligand>
        <name>(2S)-2-hydroxy-3-oxobutyl phosphate</name>
        <dbReference type="ChEBI" id="CHEBI:58830"/>
    </ligand>
</feature>
<dbReference type="RefSeq" id="WP_379705946.1">
    <property type="nucleotide sequence ID" value="NZ_JBHSCZ010000001.1"/>
</dbReference>